<name>A0A9P3LF86_9APHY</name>
<evidence type="ECO:0000313" key="1">
    <source>
        <dbReference type="EMBL" id="GJE92364.1"/>
    </source>
</evidence>
<gene>
    <name evidence="1" type="ORF">PsYK624_085180</name>
</gene>
<evidence type="ECO:0000313" key="2">
    <source>
        <dbReference type="Proteomes" id="UP000703269"/>
    </source>
</evidence>
<dbReference type="Proteomes" id="UP000703269">
    <property type="component" value="Unassembled WGS sequence"/>
</dbReference>
<protein>
    <submittedName>
        <fullName evidence="1">Uncharacterized protein</fullName>
    </submittedName>
</protein>
<dbReference type="EMBL" id="BPQB01000026">
    <property type="protein sequence ID" value="GJE92364.1"/>
    <property type="molecule type" value="Genomic_DNA"/>
</dbReference>
<organism evidence="1 2">
    <name type="scientific">Phanerochaete sordida</name>
    <dbReference type="NCBI Taxonomy" id="48140"/>
    <lineage>
        <taxon>Eukaryota</taxon>
        <taxon>Fungi</taxon>
        <taxon>Dikarya</taxon>
        <taxon>Basidiomycota</taxon>
        <taxon>Agaricomycotina</taxon>
        <taxon>Agaricomycetes</taxon>
        <taxon>Polyporales</taxon>
        <taxon>Phanerochaetaceae</taxon>
        <taxon>Phanerochaete</taxon>
    </lineage>
</organism>
<accession>A0A9P3LF86</accession>
<reference evidence="1 2" key="1">
    <citation type="submission" date="2021-08" db="EMBL/GenBank/DDBJ databases">
        <title>Draft Genome Sequence of Phanerochaete sordida strain YK-624.</title>
        <authorList>
            <person name="Mori T."/>
            <person name="Dohra H."/>
            <person name="Suzuki T."/>
            <person name="Kawagishi H."/>
            <person name="Hirai H."/>
        </authorList>
    </citation>
    <scope>NUCLEOTIDE SEQUENCE [LARGE SCALE GENOMIC DNA]</scope>
    <source>
        <strain evidence="1 2">YK-624</strain>
    </source>
</reference>
<sequence>MLIVTLQRASYSLVLGMESRASEPPVACEAFPYTRNSITAWKHTTSPIYEITLLTSHTYR</sequence>
<comment type="caution">
    <text evidence="1">The sequence shown here is derived from an EMBL/GenBank/DDBJ whole genome shotgun (WGS) entry which is preliminary data.</text>
</comment>
<dbReference type="AlphaFoldDB" id="A0A9P3LF86"/>
<keyword evidence="2" id="KW-1185">Reference proteome</keyword>
<proteinExistence type="predicted"/>